<keyword evidence="4" id="KW-1185">Reference proteome</keyword>
<proteinExistence type="predicted"/>
<feature type="compositionally biased region" description="Low complexity" evidence="1">
    <location>
        <begin position="260"/>
        <end position="273"/>
    </location>
</feature>
<protein>
    <submittedName>
        <fullName evidence="3">Uncharacterized protein</fullName>
    </submittedName>
</protein>
<dbReference type="Proteomes" id="UP001189429">
    <property type="component" value="Unassembled WGS sequence"/>
</dbReference>
<comment type="caution">
    <text evidence="3">The sequence shown here is derived from an EMBL/GenBank/DDBJ whole genome shotgun (WGS) entry which is preliminary data.</text>
</comment>
<evidence type="ECO:0000313" key="3">
    <source>
        <dbReference type="EMBL" id="CAK0885431.1"/>
    </source>
</evidence>
<reference evidence="3" key="1">
    <citation type="submission" date="2023-10" db="EMBL/GenBank/DDBJ databases">
        <authorList>
            <person name="Chen Y."/>
            <person name="Shah S."/>
            <person name="Dougan E. K."/>
            <person name="Thang M."/>
            <person name="Chan C."/>
        </authorList>
    </citation>
    <scope>NUCLEOTIDE SEQUENCE [LARGE SCALE GENOMIC DNA]</scope>
</reference>
<sequence>MAPPTRRQAAAWRRGAALCSLAAVALLRRGLPSAAYTAGRAPAPEVQRRGALSAAAVAAAAWPLGEHGAALAESPPQSLDDISGFEGKRTDVNGRWSCISAPYGGSKDLNQRAVYKKDSQELYLMVNDCGQFQINSKVTGECTGFARQEGKGKWLIDGATVDGKVKVKPAVTLKKGDKVEVLKDFKSDDEGEIKLSKGLAGVVTEGNRRRGRRRYRVRQGRGGLHFQGELGQAEEALRGAPWEARRPQSAPPRPRRPSRALRPSCAGGPPLGRWGRRRARSAAGRAASRWRPLSLACWYVPRGCAPASNIFQYTRSAPPSGQTEGADWERGVATSAACSWFRPGQFL</sequence>
<evidence type="ECO:0000256" key="1">
    <source>
        <dbReference type="SAM" id="MobiDB-lite"/>
    </source>
</evidence>
<feature type="region of interest" description="Disordered" evidence="1">
    <location>
        <begin position="238"/>
        <end position="278"/>
    </location>
</feature>
<accession>A0ABN9WKB9</accession>
<feature type="signal peptide" evidence="2">
    <location>
        <begin position="1"/>
        <end position="27"/>
    </location>
</feature>
<evidence type="ECO:0000256" key="2">
    <source>
        <dbReference type="SAM" id="SignalP"/>
    </source>
</evidence>
<organism evidence="3 4">
    <name type="scientific">Prorocentrum cordatum</name>
    <dbReference type="NCBI Taxonomy" id="2364126"/>
    <lineage>
        <taxon>Eukaryota</taxon>
        <taxon>Sar</taxon>
        <taxon>Alveolata</taxon>
        <taxon>Dinophyceae</taxon>
        <taxon>Prorocentrales</taxon>
        <taxon>Prorocentraceae</taxon>
        <taxon>Prorocentrum</taxon>
    </lineage>
</organism>
<dbReference type="EMBL" id="CAUYUJ010018671">
    <property type="protein sequence ID" value="CAK0885431.1"/>
    <property type="molecule type" value="Genomic_DNA"/>
</dbReference>
<name>A0ABN9WKB9_9DINO</name>
<keyword evidence="2" id="KW-0732">Signal</keyword>
<feature type="chain" id="PRO_5046852391" evidence="2">
    <location>
        <begin position="28"/>
        <end position="347"/>
    </location>
</feature>
<gene>
    <name evidence="3" type="ORF">PCOR1329_LOCUS67054</name>
</gene>
<evidence type="ECO:0000313" key="4">
    <source>
        <dbReference type="Proteomes" id="UP001189429"/>
    </source>
</evidence>